<evidence type="ECO:0000313" key="7">
    <source>
        <dbReference type="Proteomes" id="UP000054698"/>
    </source>
</evidence>
<dbReference type="PANTHER" id="PTHR33121:SF79">
    <property type="entry name" value="CYCLIC DI-GMP PHOSPHODIESTERASE PDED-RELATED"/>
    <property type="match status" value="1"/>
</dbReference>
<proteinExistence type="predicted"/>
<feature type="domain" description="GGDEF" evidence="4">
    <location>
        <begin position="266"/>
        <end position="395"/>
    </location>
</feature>
<dbReference type="EMBL" id="UASS01000012">
    <property type="protein sequence ID" value="SPX60836.1"/>
    <property type="molecule type" value="Genomic_DNA"/>
</dbReference>
<evidence type="ECO:0000313" key="6">
    <source>
        <dbReference type="EMBL" id="SPX60836.1"/>
    </source>
</evidence>
<accession>A0A0W0U576</accession>
<keyword evidence="5" id="KW-0418">Kinase</keyword>
<dbReference type="GO" id="GO:0016301">
    <property type="term" value="F:kinase activity"/>
    <property type="evidence" value="ECO:0007669"/>
    <property type="project" value="UniProtKB-KW"/>
</dbReference>
<gene>
    <name evidence="6" type="primary">csrD</name>
    <name evidence="5" type="ORF">Lfee_0548</name>
    <name evidence="6" type="ORF">NCTC12022_01572</name>
</gene>
<dbReference type="RefSeq" id="WP_058443767.1">
    <property type="nucleotide sequence ID" value="NZ_CAAAHT010000049.1"/>
</dbReference>
<evidence type="ECO:0000259" key="3">
    <source>
        <dbReference type="PROSITE" id="PS50885"/>
    </source>
</evidence>
<sequence length="639" mass="73188">MTLTKKMALGVLSLLMLIFIGTYLITLNNERNYFIQQMNSNAQDTATSLGLSLSQALNSKDKALMLSMVEAVFDRGYFALIEVRDLNGELLVSRYSSPKEQDVPSWFIRLIKWPASVQSSIVMRGWNQVGEIFVASDCNYAFNALWHNAVELVYWYLLFALISLLIVYVFIQWLLKPLKRVRDQANAICEGEFPIETIIPKTPELKKVTLAMNQMVMRIKRLFQEQMQQLEMLRHQSFQDPLTDLGNRRYFLQQTTALLSNEEEFTPGFLVILAIDGLEPLNKKQGYQAGDKIIQDVAKACVNFWPSAMIICMARISGSNFGLLVRENDPDLFIKRCNEFNLNVRKLFNNSVCNVFIAASSYSLHQSVSTLLTETDLVLKKAREEAKGIAFDANIAIPYKINLDNKGIMAAISEGRISLFSQWVTSSRENYHQELFVRINEHGQQVFAGYFIPIAEKAGIAYLIDQFVLTKIIAADLLSHTKIALNLTQETVTNEDYRTDYIKKLETLSIESRSNLFIEFNEQFVLVHFEKVMSFVKLLQKLHIKVGVDQAGIHFSPMHYLSELPITYLKLHGSLTYDLAENQNKQFLLHYFNEMACTLDIQVIATQIETETQWQAINNIHLKWGQGCYLSDVEPFLTK</sequence>
<reference evidence="5 7" key="1">
    <citation type="submission" date="2015-11" db="EMBL/GenBank/DDBJ databases">
        <title>Genomic analysis of 38 Legionella species identifies large and diverse effector repertoires.</title>
        <authorList>
            <person name="Burstein D."/>
            <person name="Amaro F."/>
            <person name="Zusman T."/>
            <person name="Lifshitz Z."/>
            <person name="Cohen O."/>
            <person name="Gilbert J.A."/>
            <person name="Pupko T."/>
            <person name="Shuman H.A."/>
            <person name="Segal G."/>
        </authorList>
    </citation>
    <scope>NUCLEOTIDE SEQUENCE [LARGE SCALE GENOMIC DNA]</scope>
    <source>
        <strain evidence="5 7">WO-44C</strain>
    </source>
</reference>
<evidence type="ECO:0000256" key="1">
    <source>
        <dbReference type="SAM" id="Phobius"/>
    </source>
</evidence>
<feature type="transmembrane region" description="Helical" evidence="1">
    <location>
        <begin position="7"/>
        <end position="25"/>
    </location>
</feature>
<dbReference type="EMBL" id="LNYB01000017">
    <property type="protein sequence ID" value="KTD03064.1"/>
    <property type="molecule type" value="Genomic_DNA"/>
</dbReference>
<dbReference type="InterPro" id="IPR029787">
    <property type="entry name" value="Nucleotide_cyclase"/>
</dbReference>
<evidence type="ECO:0000259" key="2">
    <source>
        <dbReference type="PROSITE" id="PS50883"/>
    </source>
</evidence>
<dbReference type="CDD" id="cd01948">
    <property type="entry name" value="EAL"/>
    <property type="match status" value="1"/>
</dbReference>
<evidence type="ECO:0000313" key="8">
    <source>
        <dbReference type="Proteomes" id="UP000251942"/>
    </source>
</evidence>
<feature type="domain" description="EAL" evidence="2">
    <location>
        <begin position="401"/>
        <end position="639"/>
    </location>
</feature>
<dbReference type="PROSITE" id="PS50887">
    <property type="entry name" value="GGDEF"/>
    <property type="match status" value="1"/>
</dbReference>
<dbReference type="GO" id="GO:0016020">
    <property type="term" value="C:membrane"/>
    <property type="evidence" value="ECO:0007669"/>
    <property type="project" value="InterPro"/>
</dbReference>
<reference evidence="6 8" key="2">
    <citation type="submission" date="2018-06" db="EMBL/GenBank/DDBJ databases">
        <authorList>
            <consortium name="Pathogen Informatics"/>
            <person name="Doyle S."/>
        </authorList>
    </citation>
    <scope>NUCLEOTIDE SEQUENCE [LARGE SCALE GENOMIC DNA]</scope>
    <source>
        <strain evidence="6 8">NCTC12022</strain>
    </source>
</reference>
<keyword evidence="7" id="KW-1185">Reference proteome</keyword>
<dbReference type="SUPFAM" id="SSF141868">
    <property type="entry name" value="EAL domain-like"/>
    <property type="match status" value="1"/>
</dbReference>
<keyword evidence="1" id="KW-0472">Membrane</keyword>
<name>A0A0W0U576_9GAMM</name>
<dbReference type="Pfam" id="PF00563">
    <property type="entry name" value="EAL"/>
    <property type="match status" value="1"/>
</dbReference>
<evidence type="ECO:0000259" key="4">
    <source>
        <dbReference type="PROSITE" id="PS50887"/>
    </source>
</evidence>
<dbReference type="GO" id="GO:0007165">
    <property type="term" value="P:signal transduction"/>
    <property type="evidence" value="ECO:0007669"/>
    <property type="project" value="InterPro"/>
</dbReference>
<dbReference type="PATRIC" id="fig|453.4.peg.595"/>
<dbReference type="OrthoDB" id="5894408at2"/>
<dbReference type="AlphaFoldDB" id="A0A0W0U576"/>
<keyword evidence="5" id="KW-0808">Transferase</keyword>
<dbReference type="STRING" id="453.Lfee_0548"/>
<feature type="domain" description="HAMP" evidence="3">
    <location>
        <begin position="172"/>
        <end position="224"/>
    </location>
</feature>
<dbReference type="Gene3D" id="3.30.110.200">
    <property type="match status" value="1"/>
</dbReference>
<dbReference type="Gene3D" id="3.20.20.450">
    <property type="entry name" value="EAL domain"/>
    <property type="match status" value="1"/>
</dbReference>
<dbReference type="SMART" id="SM00304">
    <property type="entry name" value="HAMP"/>
    <property type="match status" value="1"/>
</dbReference>
<dbReference type="InterPro" id="IPR032244">
    <property type="entry name" value="LapD_MoxY_N"/>
</dbReference>
<dbReference type="InterPro" id="IPR042461">
    <property type="entry name" value="LapD_MoxY_peri_C"/>
</dbReference>
<dbReference type="PROSITE" id="PS50883">
    <property type="entry name" value="EAL"/>
    <property type="match status" value="1"/>
</dbReference>
<dbReference type="PROSITE" id="PS50885">
    <property type="entry name" value="HAMP"/>
    <property type="match status" value="1"/>
</dbReference>
<dbReference type="InterPro" id="IPR003660">
    <property type="entry name" value="HAMP_dom"/>
</dbReference>
<dbReference type="Pfam" id="PF16448">
    <property type="entry name" value="LapD_MoxY_N"/>
    <property type="match status" value="1"/>
</dbReference>
<dbReference type="InterPro" id="IPR000160">
    <property type="entry name" value="GGDEF_dom"/>
</dbReference>
<organism evidence="5 7">
    <name type="scientific">Legionella feeleii</name>
    <dbReference type="NCBI Taxonomy" id="453"/>
    <lineage>
        <taxon>Bacteria</taxon>
        <taxon>Pseudomonadati</taxon>
        <taxon>Pseudomonadota</taxon>
        <taxon>Gammaproteobacteria</taxon>
        <taxon>Legionellales</taxon>
        <taxon>Legionellaceae</taxon>
        <taxon>Legionella</taxon>
    </lineage>
</organism>
<dbReference type="PANTHER" id="PTHR33121">
    <property type="entry name" value="CYCLIC DI-GMP PHOSPHODIESTERASE PDEF"/>
    <property type="match status" value="1"/>
</dbReference>
<protein>
    <submittedName>
        <fullName evidence="5 6">Two component histidine kinase</fullName>
    </submittedName>
</protein>
<keyword evidence="1" id="KW-0812">Transmembrane</keyword>
<dbReference type="InterPro" id="IPR001633">
    <property type="entry name" value="EAL_dom"/>
</dbReference>
<dbReference type="Gene3D" id="6.20.270.20">
    <property type="entry name" value="LapD/MoxY periplasmic domain"/>
    <property type="match status" value="1"/>
</dbReference>
<dbReference type="SUPFAM" id="SSF55073">
    <property type="entry name" value="Nucleotide cyclase"/>
    <property type="match status" value="1"/>
</dbReference>
<dbReference type="SMART" id="SM00267">
    <property type="entry name" value="GGDEF"/>
    <property type="match status" value="1"/>
</dbReference>
<dbReference type="InterPro" id="IPR050706">
    <property type="entry name" value="Cyclic-di-GMP_PDE-like"/>
</dbReference>
<dbReference type="InterPro" id="IPR043128">
    <property type="entry name" value="Rev_trsase/Diguanyl_cyclase"/>
</dbReference>
<evidence type="ECO:0000313" key="5">
    <source>
        <dbReference type="EMBL" id="KTD03064.1"/>
    </source>
</evidence>
<dbReference type="Proteomes" id="UP000251942">
    <property type="component" value="Unassembled WGS sequence"/>
</dbReference>
<dbReference type="Pfam" id="PF00990">
    <property type="entry name" value="GGDEF"/>
    <property type="match status" value="1"/>
</dbReference>
<dbReference type="Gene3D" id="3.30.70.270">
    <property type="match status" value="1"/>
</dbReference>
<dbReference type="GO" id="GO:0071111">
    <property type="term" value="F:cyclic-guanylate-specific phosphodiesterase activity"/>
    <property type="evidence" value="ECO:0007669"/>
    <property type="project" value="InterPro"/>
</dbReference>
<dbReference type="SMART" id="SM00052">
    <property type="entry name" value="EAL"/>
    <property type="match status" value="1"/>
</dbReference>
<dbReference type="InterPro" id="IPR035919">
    <property type="entry name" value="EAL_sf"/>
</dbReference>
<keyword evidence="1" id="KW-1133">Transmembrane helix</keyword>
<dbReference type="Proteomes" id="UP000054698">
    <property type="component" value="Unassembled WGS sequence"/>
</dbReference>
<feature type="transmembrane region" description="Helical" evidence="1">
    <location>
        <begin position="153"/>
        <end position="175"/>
    </location>
</feature>